<dbReference type="RefSeq" id="WP_072597324.1">
    <property type="nucleotide sequence ID" value="NZ_CP018221.1"/>
</dbReference>
<dbReference type="AlphaFoldDB" id="A0A1L3ZVH8"/>
<evidence type="ECO:0000313" key="1">
    <source>
        <dbReference type="EMBL" id="API59627.1"/>
    </source>
</evidence>
<reference evidence="2" key="1">
    <citation type="submission" date="2016-11" db="EMBL/GenBank/DDBJ databases">
        <title>Complete Genome Sequence of alachlor-degrading Sphingomonas sp. strain JJ-A5.</title>
        <authorList>
            <person name="Lee H."/>
            <person name="Ka J.-O."/>
        </authorList>
    </citation>
    <scope>NUCLEOTIDE SEQUENCE [LARGE SCALE GENOMIC DNA]</scope>
    <source>
        <strain evidence="2">JJ-A5</strain>
    </source>
</reference>
<accession>A0A1L3ZVH8</accession>
<keyword evidence="2" id="KW-1185">Reference proteome</keyword>
<dbReference type="KEGG" id="sphj:BSL82_10110"/>
<dbReference type="STRING" id="1921510.BSL82_10110"/>
<name>A0A1L3ZVH8_9SPHN</name>
<dbReference type="Gene3D" id="1.10.10.60">
    <property type="entry name" value="Homeodomain-like"/>
    <property type="match status" value="1"/>
</dbReference>
<dbReference type="InterPro" id="IPR048683">
    <property type="entry name" value="Sf6_terminase"/>
</dbReference>
<sequence>MTVKRTPEKEIAFLAALASTCSVAKACKAAGIESRNTVYTWRAEDPDFARRWEEAKKLGADVLEDEAVRRAHDGTEEPVFYQGEATGTIQRYSDTLLIFLLKGAKPDVYKDRVAAEHSGPNGGPIEVDDAAALDRVNAILSNIAPPKDDISDLC</sequence>
<protein>
    <recommendedName>
        <fullName evidence="3">Terminase</fullName>
    </recommendedName>
</protein>
<dbReference type="EMBL" id="CP018221">
    <property type="protein sequence ID" value="API59627.1"/>
    <property type="molecule type" value="Genomic_DNA"/>
</dbReference>
<dbReference type="Proteomes" id="UP000182063">
    <property type="component" value="Chromosome"/>
</dbReference>
<evidence type="ECO:0008006" key="3">
    <source>
        <dbReference type="Google" id="ProtNLM"/>
    </source>
</evidence>
<evidence type="ECO:0000313" key="2">
    <source>
        <dbReference type="Proteomes" id="UP000182063"/>
    </source>
</evidence>
<gene>
    <name evidence="1" type="ORF">BSL82_10110</name>
</gene>
<organism evidence="1 2">
    <name type="scientific">Tardibacter chloracetimidivorans</name>
    <dbReference type="NCBI Taxonomy" id="1921510"/>
    <lineage>
        <taxon>Bacteria</taxon>
        <taxon>Pseudomonadati</taxon>
        <taxon>Pseudomonadota</taxon>
        <taxon>Alphaproteobacteria</taxon>
        <taxon>Sphingomonadales</taxon>
        <taxon>Sphingomonadaceae</taxon>
        <taxon>Tardibacter</taxon>
    </lineage>
</organism>
<dbReference type="Pfam" id="PF20901">
    <property type="entry name" value="Sf6_terminase"/>
    <property type="match status" value="1"/>
</dbReference>
<dbReference type="OrthoDB" id="7282816at2"/>
<proteinExistence type="predicted"/>